<keyword evidence="4" id="KW-0472">Membrane</keyword>
<dbReference type="Gene3D" id="2.130.10.10">
    <property type="entry name" value="YVTN repeat-like/Quinoprotein amine dehydrogenase"/>
    <property type="match status" value="3"/>
</dbReference>
<proteinExistence type="inferred from homology"/>
<keyword evidence="4" id="KW-0378">Hydrolase</keyword>
<comment type="similarity">
    <text evidence="4">Belongs to the GPI inositol-deacylase family.</text>
</comment>
<dbReference type="EC" id="3.1.-.-" evidence="4"/>
<dbReference type="SUPFAM" id="SSF53474">
    <property type="entry name" value="alpha/beta-Hydrolases"/>
    <property type="match status" value="1"/>
</dbReference>
<dbReference type="SMART" id="SM00320">
    <property type="entry name" value="WD40"/>
    <property type="match status" value="3"/>
</dbReference>
<dbReference type="GO" id="GO:0005789">
    <property type="term" value="C:endoplasmic reticulum membrane"/>
    <property type="evidence" value="ECO:0007669"/>
    <property type="project" value="UniProtKB-SubCell"/>
</dbReference>
<dbReference type="PANTHER" id="PTHR10039:SF16">
    <property type="entry name" value="GPI INOSITOL-DEACYLASE"/>
    <property type="match status" value="1"/>
</dbReference>
<evidence type="ECO:0000313" key="10">
    <source>
        <dbReference type="Proteomes" id="UP000178912"/>
    </source>
</evidence>
<name>A0A1E1LFY2_9HELO</name>
<reference evidence="10" key="1">
    <citation type="submission" date="2016-03" db="EMBL/GenBank/DDBJ databases">
        <authorList>
            <person name="Guldener U."/>
        </authorList>
    </citation>
    <scope>NUCLEOTIDE SEQUENCE [LARGE SCALE GENOMIC DNA]</scope>
    <source>
        <strain evidence="10">04CH-RAC-A.6.1</strain>
    </source>
</reference>
<dbReference type="Pfam" id="PF24883">
    <property type="entry name" value="NPHP3_N"/>
    <property type="match status" value="1"/>
</dbReference>
<dbReference type="InterPro" id="IPR036322">
    <property type="entry name" value="WD40_repeat_dom_sf"/>
</dbReference>
<dbReference type="Gene3D" id="3.40.50.1820">
    <property type="entry name" value="alpha/beta hydrolase"/>
    <property type="match status" value="1"/>
</dbReference>
<dbReference type="InterPro" id="IPR056884">
    <property type="entry name" value="NPHP3-like_N"/>
</dbReference>
<dbReference type="SUPFAM" id="SSF69322">
    <property type="entry name" value="Tricorn protease domain 2"/>
    <property type="match status" value="1"/>
</dbReference>
<protein>
    <recommendedName>
        <fullName evidence="2 4">GPI inositol-deacylase</fullName>
        <ecNumber evidence="4">3.1.-.-</ecNumber>
    </recommendedName>
</protein>
<keyword evidence="10" id="KW-1185">Reference proteome</keyword>
<dbReference type="PANTHER" id="PTHR10039">
    <property type="entry name" value="AMELOGENIN"/>
    <property type="match status" value="1"/>
</dbReference>
<dbReference type="InterPro" id="IPR027417">
    <property type="entry name" value="P-loop_NTPase"/>
</dbReference>
<dbReference type="InterPro" id="IPR001680">
    <property type="entry name" value="WD40_rpt"/>
</dbReference>
<feature type="domain" description="GPI inositol-deacylase winged helix" evidence="7">
    <location>
        <begin position="641"/>
        <end position="720"/>
    </location>
</feature>
<feature type="region of interest" description="Disordered" evidence="5">
    <location>
        <begin position="1"/>
        <end position="31"/>
    </location>
</feature>
<dbReference type="EMBL" id="FJUX01000105">
    <property type="protein sequence ID" value="CZT08659.1"/>
    <property type="molecule type" value="Genomic_DNA"/>
</dbReference>
<evidence type="ECO:0000256" key="4">
    <source>
        <dbReference type="RuleBase" id="RU365011"/>
    </source>
</evidence>
<gene>
    <name evidence="9" type="ORF">RAG0_13673</name>
</gene>
<keyword evidence="4" id="KW-0653">Protein transport</keyword>
<dbReference type="GO" id="GO:0015031">
    <property type="term" value="P:protein transport"/>
    <property type="evidence" value="ECO:0007669"/>
    <property type="project" value="UniProtKB-KW"/>
</dbReference>
<evidence type="ECO:0000256" key="2">
    <source>
        <dbReference type="ARBA" id="ARBA00015856"/>
    </source>
</evidence>
<keyword evidence="3" id="KW-0677">Repeat</keyword>
<dbReference type="InterPro" id="IPR012908">
    <property type="entry name" value="PGAP1-ab_dom-like"/>
</dbReference>
<dbReference type="InterPro" id="IPR015943">
    <property type="entry name" value="WD40/YVTN_repeat-like_dom_sf"/>
</dbReference>
<evidence type="ECO:0000259" key="7">
    <source>
        <dbReference type="Pfam" id="PF22939"/>
    </source>
</evidence>
<dbReference type="Pfam" id="PF22939">
    <property type="entry name" value="WHD_GPIID"/>
    <property type="match status" value="1"/>
</dbReference>
<sequence length="1566" mass="176046">MSFRHEDPLSVIPGPSSWTPESPQVGLSRRRSSRSFLQRYLTQRRSSSPTSFNAHGALGLNLLHSPTDPLLDLIFIHGLGGGSTKTWCSSEDVTQFWPKEWLPREPGIHKMRIHSYGYDADWQSSRASSTINVHDFGHQLLERLRGCSSISRSPTPIVFVAHSMGGLVVKQAYVLARQDPAFADLAKRIEAMIFLATPHRGSDLAQTLNNVLRASGMMTSRSYISNLSGQNELLALLNDSFRHYAPDISLYSFYESRPTNIFLQSEVIVTKDSAVLGYPHERSAMLDADHKQICKFSSSSDPNYTTFCEALRSVTEHILTRVSAQNVQEASRAIQRIESFLAMPARPDDDLKDVEEARIEGSCEWFAEREKFHRWADPDSEAASAVYWISANPATGKSVLSGYVINTLADLGFDCSYYFFRHGDKDKSTVSGFLRSLLYQMALRSEEVRHQLQSQIEMSVRYNKDDSKVIWNKLILPILSRTTSPAVRYWVLDALDECTGFESLFAIMARFEKHTRIRILITSRMLPEIRQKFAELHRNLNLAIYTEEISVENTKADIRLYLAGNRLKFHVGGEDQINTFSNLILAKSEGCFLWVRIVLDELALAWSIGQVQRILDEVPREMDPLYSRALSIMSARPESNRDIIRAILTWVICCVRPLTVTELGEALRLDLDDTVPELDMAIASLCAQLIHVDKNGRVMIVHLTAKTFLTNEDLDSEFRVDSKVGQLRLAKSCLQFLCSDEMRPPRARGAIRKQTKPPRSAFARYACLEFAEHLRLTTSTSAAVSNSLYSFLEVNVLTWIEFVAAAGNLSILTRMANSINGYLQRHIETSSPLGEFVHVIRNWAIDLNRIVTGFGSNLLAYPAGIYWLIPPFCPKSSAIAITAGQRFSRITIRGLKDEGWNDRMSCIDTHDFSSTVACGDTIFAVGYNTGSINLHQNSTCLIWKTLDHGSTVCHILFNSHSTHLVSAGRRDIKIWEVDNGFVLWNFHVSHDIMNLSMTEDDSVVMAADKGNNFISWNFQSGELTRTLNWAEMMPFADEGKFHRPPLAAAISPDSSLIAIVYRGRPICLFDLEDDTPHGLITRDGDPMLHGLGSDLSPMSLVFNTRKDNATLAVAYEDGDLCLFDYEELKLLNSVEVNAHSVACSPDGTTLLTGNSNGMVQVLEFNTLQLIYRVNAADYGIRSLSFSVDNLRFLDVRGTQCNVWEPAVLLGMTKRDDSSTEPAEWEPIIKGIDNEEVEITSIELDHSEKYFFVGRSDGSLSLFDTEFGQQQKVLYRHNYQISVNKTIWGSKKHVIVTSDTACRFIVCALRADSRLCWEVSSRLLDRRADSMVLGLLLNPSDDLLLVSTEKSNTVWNLGSGHLVYTQTWQPAPSFSWISHPEISAQRVLITTCAAEIFDWGSNSRLRSVDLRQSTESGAVRPPGRIKHAFTFAQSRLLFVESSSLHEERCASDMMMFNWVPTNIDSTLLKPVTGFGKLGKKIEHIIGGCGSRLLFMDASRWVCSVDTTQGNWNSYVQHFPIPSDWRSQQRTLLMSATRNGAILFVRANEVAVISKGLDFEERIAMKSD</sequence>
<dbReference type="GO" id="GO:0016788">
    <property type="term" value="F:hydrolase activity, acting on ester bonds"/>
    <property type="evidence" value="ECO:0007669"/>
    <property type="project" value="InterPro"/>
</dbReference>
<dbReference type="Proteomes" id="UP000178912">
    <property type="component" value="Unassembled WGS sequence"/>
</dbReference>
<evidence type="ECO:0000256" key="1">
    <source>
        <dbReference type="ARBA" id="ARBA00003496"/>
    </source>
</evidence>
<evidence type="ECO:0000259" key="8">
    <source>
        <dbReference type="Pfam" id="PF24883"/>
    </source>
</evidence>
<evidence type="ECO:0000256" key="5">
    <source>
        <dbReference type="SAM" id="MobiDB-lite"/>
    </source>
</evidence>
<comment type="subcellular location">
    <subcellularLocation>
        <location evidence="4">Endoplasmic reticulum membrane</location>
    </subcellularLocation>
</comment>
<evidence type="ECO:0000313" key="9">
    <source>
        <dbReference type="EMBL" id="CZT08659.1"/>
    </source>
</evidence>
<keyword evidence="4" id="KW-0256">Endoplasmic reticulum</keyword>
<feature type="domain" description="Nephrocystin 3-like N-terminal" evidence="8">
    <location>
        <begin position="361"/>
        <end position="524"/>
    </location>
</feature>
<dbReference type="SUPFAM" id="SSF52540">
    <property type="entry name" value="P-loop containing nucleoside triphosphate hydrolases"/>
    <property type="match status" value="1"/>
</dbReference>
<dbReference type="OrthoDB" id="194358at2759"/>
<keyword evidence="4" id="KW-0813">Transport</keyword>
<evidence type="ECO:0000256" key="3">
    <source>
        <dbReference type="ARBA" id="ARBA00022737"/>
    </source>
</evidence>
<evidence type="ECO:0000259" key="6">
    <source>
        <dbReference type="Pfam" id="PF07819"/>
    </source>
</evidence>
<dbReference type="InterPro" id="IPR054471">
    <property type="entry name" value="GPIID_WHD"/>
</dbReference>
<accession>A0A1E1LFY2</accession>
<dbReference type="SUPFAM" id="SSF50978">
    <property type="entry name" value="WD40 repeat-like"/>
    <property type="match status" value="1"/>
</dbReference>
<organism evidence="9 10">
    <name type="scientific">Rhynchosporium agropyri</name>
    <dbReference type="NCBI Taxonomy" id="914238"/>
    <lineage>
        <taxon>Eukaryota</taxon>
        <taxon>Fungi</taxon>
        <taxon>Dikarya</taxon>
        <taxon>Ascomycota</taxon>
        <taxon>Pezizomycotina</taxon>
        <taxon>Leotiomycetes</taxon>
        <taxon>Helotiales</taxon>
        <taxon>Ploettnerulaceae</taxon>
        <taxon>Rhynchosporium</taxon>
    </lineage>
</organism>
<feature type="domain" description="GPI inositol-deacylase PGAP1-like alpha/beta" evidence="6">
    <location>
        <begin position="74"/>
        <end position="205"/>
    </location>
</feature>
<dbReference type="Pfam" id="PF07819">
    <property type="entry name" value="PGAP1"/>
    <property type="match status" value="1"/>
</dbReference>
<comment type="function">
    <text evidence="1 4">Involved in inositol deacylation of GPI-anchored proteins which plays important roles in the quality control and ER-associated degradation of GPI-anchored proteins.</text>
</comment>
<dbReference type="InterPro" id="IPR029058">
    <property type="entry name" value="AB_hydrolase_fold"/>
</dbReference>